<accession>A0A8T0UG24</accession>
<keyword evidence="2" id="KW-1185">Reference proteome</keyword>
<organism evidence="1 2">
    <name type="scientific">Panicum virgatum</name>
    <name type="common">Blackwell switchgrass</name>
    <dbReference type="NCBI Taxonomy" id="38727"/>
    <lineage>
        <taxon>Eukaryota</taxon>
        <taxon>Viridiplantae</taxon>
        <taxon>Streptophyta</taxon>
        <taxon>Embryophyta</taxon>
        <taxon>Tracheophyta</taxon>
        <taxon>Spermatophyta</taxon>
        <taxon>Magnoliopsida</taxon>
        <taxon>Liliopsida</taxon>
        <taxon>Poales</taxon>
        <taxon>Poaceae</taxon>
        <taxon>PACMAD clade</taxon>
        <taxon>Panicoideae</taxon>
        <taxon>Panicodae</taxon>
        <taxon>Paniceae</taxon>
        <taxon>Panicinae</taxon>
        <taxon>Panicum</taxon>
        <taxon>Panicum sect. Hiantes</taxon>
    </lineage>
</organism>
<dbReference type="Proteomes" id="UP000823388">
    <property type="component" value="Chromosome 3N"/>
</dbReference>
<evidence type="ECO:0000313" key="1">
    <source>
        <dbReference type="EMBL" id="KAG2621500.1"/>
    </source>
</evidence>
<dbReference type="EMBL" id="CM029042">
    <property type="protein sequence ID" value="KAG2621500.1"/>
    <property type="molecule type" value="Genomic_DNA"/>
</dbReference>
<evidence type="ECO:0000313" key="2">
    <source>
        <dbReference type="Proteomes" id="UP000823388"/>
    </source>
</evidence>
<dbReference type="AlphaFoldDB" id="A0A8T0UG24"/>
<name>A0A8T0UG24_PANVG</name>
<comment type="caution">
    <text evidence="1">The sequence shown here is derived from an EMBL/GenBank/DDBJ whole genome shotgun (WGS) entry which is preliminary data.</text>
</comment>
<gene>
    <name evidence="1" type="ORF">PVAP13_3NG242901</name>
</gene>
<sequence>MAQLCNGSYSGYSISPTGEHGGSHAVRRMGGAPVPPTACLQAAARFASPSGTRPYPTSPSLMPLPPCCPLLCCHCSIVQGWLVGDLGCRRRWPMAIYRRIMRERSRRAPCGWTEAYLSRAGRLKKSQMVAPWKQGNSQLVVSMNFLLMSS</sequence>
<protein>
    <submittedName>
        <fullName evidence="1">Uncharacterized protein</fullName>
    </submittedName>
</protein>
<reference evidence="1 2" key="1">
    <citation type="submission" date="2020-05" db="EMBL/GenBank/DDBJ databases">
        <title>WGS assembly of Panicum virgatum.</title>
        <authorList>
            <person name="Lovell J.T."/>
            <person name="Jenkins J."/>
            <person name="Shu S."/>
            <person name="Juenger T.E."/>
            <person name="Schmutz J."/>
        </authorList>
    </citation>
    <scope>NUCLEOTIDE SEQUENCE [LARGE SCALE GENOMIC DNA]</scope>
    <source>
        <strain evidence="2">cv. AP13</strain>
    </source>
</reference>
<proteinExistence type="predicted"/>